<dbReference type="InterPro" id="IPR051218">
    <property type="entry name" value="Sec_MonoDiacylglyc_Lipase"/>
</dbReference>
<feature type="chain" id="PRO_5032959509" description="Fungal lipase-type domain-containing protein" evidence="1">
    <location>
        <begin position="25"/>
        <end position="441"/>
    </location>
</feature>
<feature type="domain" description="Fungal lipase-type" evidence="2">
    <location>
        <begin position="92"/>
        <end position="236"/>
    </location>
</feature>
<keyword evidence="4" id="KW-1185">Reference proteome</keyword>
<dbReference type="PANTHER" id="PTHR45856:SF24">
    <property type="entry name" value="FUNGAL LIPASE-LIKE DOMAIN-CONTAINING PROTEIN"/>
    <property type="match status" value="1"/>
</dbReference>
<dbReference type="PANTHER" id="PTHR45856">
    <property type="entry name" value="ALPHA/BETA-HYDROLASES SUPERFAMILY PROTEIN"/>
    <property type="match status" value="1"/>
</dbReference>
<protein>
    <recommendedName>
        <fullName evidence="2">Fungal lipase-type domain-containing protein</fullName>
    </recommendedName>
</protein>
<dbReference type="AlphaFoldDB" id="A0A840UN27"/>
<proteinExistence type="predicted"/>
<evidence type="ECO:0000313" key="3">
    <source>
        <dbReference type="EMBL" id="MBB5335642.1"/>
    </source>
</evidence>
<reference evidence="3 4" key="1">
    <citation type="submission" date="2020-08" db="EMBL/GenBank/DDBJ databases">
        <title>Genomic Encyclopedia of Type Strains, Phase IV (KMG-IV): sequencing the most valuable type-strain genomes for metagenomic binning, comparative biology and taxonomic classification.</title>
        <authorList>
            <person name="Goeker M."/>
        </authorList>
    </citation>
    <scope>NUCLEOTIDE SEQUENCE [LARGE SCALE GENOMIC DNA]</scope>
    <source>
        <strain evidence="3 4">DSM 24661</strain>
    </source>
</reference>
<dbReference type="CDD" id="cd00519">
    <property type="entry name" value="Lipase_3"/>
    <property type="match status" value="1"/>
</dbReference>
<comment type="caution">
    <text evidence="3">The sequence shown here is derived from an EMBL/GenBank/DDBJ whole genome shotgun (WGS) entry which is preliminary data.</text>
</comment>
<gene>
    <name evidence="3" type="ORF">HNR32_000774</name>
</gene>
<accession>A0A840UN27</accession>
<dbReference type="Pfam" id="PF01764">
    <property type="entry name" value="Lipase_3"/>
    <property type="match status" value="1"/>
</dbReference>
<sequence>MKNFIVVVTIIITCVFTNMSSVKASDVNDYKQQYFASLLSMAAYNDKYSTAVKAALTAYGWDFLDNTSDNKKLKDVLLAHAVDFKAAEDSYFLAFKGTSDYADVKNDINIKLIPFAAENSSKAVITENTPLVHSGFYSNCLKLLAQPIGKEDLTQYLIKILAQKPAAHLYITGHSLGGAEAVLTAARLIELGVLPQQISVISFGAPAVGNEQFAQEYGSKINLQRIIMKGDPVRNLAQIVDARYRLFGQEIKYSQVSSDDDKISHKIILYVDRALRQYYDKKTDPLDERTANVSVIFTEPVFHIPEEQQRENINVYLQKALADITKHNIKESVEKNTADTLAENCKYVVRTDITIKRQQKVQNSFYTAINYTIYKAEPQITNLPLFVQEKYEQYKPPADGKKQLKIITVLSASTNTVELTPIEAVLYNSSKLQPQLKNILK</sequence>
<dbReference type="Gene3D" id="3.40.50.1820">
    <property type="entry name" value="alpha/beta hydrolase"/>
    <property type="match status" value="1"/>
</dbReference>
<evidence type="ECO:0000256" key="1">
    <source>
        <dbReference type="SAM" id="SignalP"/>
    </source>
</evidence>
<keyword evidence="1" id="KW-0732">Signal</keyword>
<dbReference type="RefSeq" id="WP_183859817.1">
    <property type="nucleotide sequence ID" value="NZ_JACHFH010000007.1"/>
</dbReference>
<dbReference type="InterPro" id="IPR029058">
    <property type="entry name" value="AB_hydrolase_fold"/>
</dbReference>
<dbReference type="SUPFAM" id="SSF53474">
    <property type="entry name" value="alpha/beta-Hydrolases"/>
    <property type="match status" value="1"/>
</dbReference>
<evidence type="ECO:0000259" key="2">
    <source>
        <dbReference type="Pfam" id="PF01764"/>
    </source>
</evidence>
<dbReference type="GO" id="GO:0006629">
    <property type="term" value="P:lipid metabolic process"/>
    <property type="evidence" value="ECO:0007669"/>
    <property type="project" value="InterPro"/>
</dbReference>
<evidence type="ECO:0000313" key="4">
    <source>
        <dbReference type="Proteomes" id="UP000559117"/>
    </source>
</evidence>
<feature type="signal peptide" evidence="1">
    <location>
        <begin position="1"/>
        <end position="24"/>
    </location>
</feature>
<dbReference type="Proteomes" id="UP000559117">
    <property type="component" value="Unassembled WGS sequence"/>
</dbReference>
<dbReference type="InterPro" id="IPR002921">
    <property type="entry name" value="Fungal_lipase-type"/>
</dbReference>
<dbReference type="EMBL" id="JACHFH010000007">
    <property type="protein sequence ID" value="MBB5335642.1"/>
    <property type="molecule type" value="Genomic_DNA"/>
</dbReference>
<name>A0A840UN27_9FIRM</name>
<organism evidence="3 4">
    <name type="scientific">Pectinatus brassicae</name>
    <dbReference type="NCBI Taxonomy" id="862415"/>
    <lineage>
        <taxon>Bacteria</taxon>
        <taxon>Bacillati</taxon>
        <taxon>Bacillota</taxon>
        <taxon>Negativicutes</taxon>
        <taxon>Selenomonadales</taxon>
        <taxon>Selenomonadaceae</taxon>
        <taxon>Pectinatus</taxon>
    </lineage>
</organism>